<proteinExistence type="inferred from homology"/>
<evidence type="ECO:0000313" key="6">
    <source>
        <dbReference type="Proteomes" id="UP000078390"/>
    </source>
</evidence>
<dbReference type="AlphaFoldDB" id="A0A179D226"/>
<dbReference type="EMBL" id="LWLG01000015">
    <property type="protein sequence ID" value="OAQ20116.1"/>
    <property type="molecule type" value="Genomic_DNA"/>
</dbReference>
<comment type="similarity">
    <text evidence="1 3">Belongs to the glycosyl hydrolase 57 family.</text>
</comment>
<dbReference type="InterPro" id="IPR027291">
    <property type="entry name" value="Glyco_hydro_38_N_sf"/>
</dbReference>
<dbReference type="InterPro" id="IPR011330">
    <property type="entry name" value="Glyco_hydro/deAcase_b/a-brl"/>
</dbReference>
<dbReference type="RefSeq" id="WP_068671359.1">
    <property type="nucleotide sequence ID" value="NZ_LWLG01000015.1"/>
</dbReference>
<name>A0A179D226_9BACT</name>
<dbReference type="GO" id="GO:0004556">
    <property type="term" value="F:alpha-amylase activity"/>
    <property type="evidence" value="ECO:0007669"/>
    <property type="project" value="UniProtKB-EC"/>
</dbReference>
<keyword evidence="5" id="KW-0378">Hydrolase</keyword>
<organism evidence="5 6">
    <name type="scientific">Thermosulfurimonas dismutans</name>
    <dbReference type="NCBI Taxonomy" id="999894"/>
    <lineage>
        <taxon>Bacteria</taxon>
        <taxon>Pseudomonadati</taxon>
        <taxon>Thermodesulfobacteriota</taxon>
        <taxon>Thermodesulfobacteria</taxon>
        <taxon>Thermodesulfobacteriales</taxon>
        <taxon>Thermodesulfobacteriaceae</taxon>
        <taxon>Thermosulfurimonas</taxon>
    </lineage>
</organism>
<evidence type="ECO:0000256" key="2">
    <source>
        <dbReference type="ARBA" id="ARBA00023277"/>
    </source>
</evidence>
<evidence type="ECO:0000256" key="1">
    <source>
        <dbReference type="ARBA" id="ARBA00006821"/>
    </source>
</evidence>
<sequence>MKKLYLVFWWHMHQPLYRDPFSGKYLLPWTYLHAVKDYYEMPWHIIRFEKIKANFNLVPVLLEQIEDYASGKARCLLLETLEKPPGELTEEDIRFLSVLIKLLPFERMVKPYPRLVTLFEKISKLSREDLRDLQVLYLLSWCGRALREKSPLVRELLLKGEGFEEAEKLSLIEETRAFLKTIIPFYRELSSEKRISLSTTPYYHPLLPILIDPQASKEADPEVMLPRITPFGETARIHVEAAVKKHTETLGEVPRFVWPAEGALSEAALDLLSENGLKLAATDEALLLNTLGEGDRRKIYRKYHLGEITLLFRDRILSDLIGFTYHGMSTEAAVEDFVRRLREIYEAVDHSPLVSVILDGENCWEYYEDNGYPFLTALYSRLENMAWVETLTLEEVLARDDLLEGRLSGLKAGSWIYGNFRKWLGTEKKNQAWETLAEVYGILSEGKDHPAFERALTYFLRAQGSDWFWWYGEGLKIPFLDRFDLLFRNNLMKALSEVGEEIPEDLKRPIEEVQV</sequence>
<accession>A0A179D226</accession>
<dbReference type="EC" id="3.2.1.1" evidence="5"/>
<dbReference type="Gene3D" id="3.20.110.10">
    <property type="entry name" value="Glycoside hydrolase 38, N terminal domain"/>
    <property type="match status" value="1"/>
</dbReference>
<dbReference type="PANTHER" id="PTHR36306:SF1">
    <property type="entry name" value="ALPHA-AMYLASE-RELATED"/>
    <property type="match status" value="1"/>
</dbReference>
<evidence type="ECO:0000259" key="4">
    <source>
        <dbReference type="Pfam" id="PF03065"/>
    </source>
</evidence>
<dbReference type="SUPFAM" id="SSF88713">
    <property type="entry name" value="Glycoside hydrolase/deacetylase"/>
    <property type="match status" value="1"/>
</dbReference>
<dbReference type="InterPro" id="IPR004300">
    <property type="entry name" value="Glyco_hydro_57_N"/>
</dbReference>
<keyword evidence="5" id="KW-0326">Glycosidase</keyword>
<dbReference type="PANTHER" id="PTHR36306">
    <property type="entry name" value="ALPHA-AMYLASE-RELATED-RELATED"/>
    <property type="match status" value="1"/>
</dbReference>
<dbReference type="InterPro" id="IPR052046">
    <property type="entry name" value="GH57_Enzymes"/>
</dbReference>
<evidence type="ECO:0000256" key="3">
    <source>
        <dbReference type="RuleBase" id="RU361196"/>
    </source>
</evidence>
<gene>
    <name evidence="5" type="ORF">TDIS_1742</name>
</gene>
<dbReference type="CDD" id="cd10796">
    <property type="entry name" value="GH57N_APU"/>
    <property type="match status" value="1"/>
</dbReference>
<keyword evidence="2 3" id="KW-0119">Carbohydrate metabolism</keyword>
<dbReference type="GO" id="GO:0051060">
    <property type="term" value="F:pullulanase activity"/>
    <property type="evidence" value="ECO:0007669"/>
    <property type="project" value="UniProtKB-EC"/>
</dbReference>
<dbReference type="Pfam" id="PF03065">
    <property type="entry name" value="Glyco_hydro_57"/>
    <property type="match status" value="1"/>
</dbReference>
<dbReference type="GO" id="GO:0005975">
    <property type="term" value="P:carbohydrate metabolic process"/>
    <property type="evidence" value="ECO:0007669"/>
    <property type="project" value="InterPro"/>
</dbReference>
<comment type="caution">
    <text evidence="5">The sequence shown here is derived from an EMBL/GenBank/DDBJ whole genome shotgun (WGS) entry which is preliminary data.</text>
</comment>
<dbReference type="OrthoDB" id="9759321at2"/>
<dbReference type="EC" id="3.2.1.41" evidence="5"/>
<keyword evidence="6" id="KW-1185">Reference proteome</keyword>
<protein>
    <submittedName>
        <fullName evidence="5">Amylopullulanase</fullName>
        <ecNumber evidence="5">3.2.1.1</ecNumber>
        <ecNumber evidence="5">3.2.1.41</ecNumber>
    </submittedName>
</protein>
<feature type="domain" description="Glycoside hydrolase family 57 N-terminal" evidence="4">
    <location>
        <begin position="7"/>
        <end position="398"/>
    </location>
</feature>
<reference evidence="5 6" key="1">
    <citation type="submission" date="2016-04" db="EMBL/GenBank/DDBJ databases">
        <title>Genome analysis of Thermosulfurimonas dismutans, the first thermophilic sulfur-disproportionating bacterium of the phylum Thermodesulfobacteria.</title>
        <authorList>
            <person name="Mardanov A.V."/>
            <person name="Beletsky A.V."/>
            <person name="Kadnikov V.V."/>
            <person name="Slobodkin A.I."/>
            <person name="Ravin N.V."/>
        </authorList>
    </citation>
    <scope>NUCLEOTIDE SEQUENCE [LARGE SCALE GENOMIC DNA]</scope>
    <source>
        <strain evidence="5 6">S95</strain>
    </source>
</reference>
<dbReference type="Proteomes" id="UP000078390">
    <property type="component" value="Unassembled WGS sequence"/>
</dbReference>
<dbReference type="STRING" id="999894.TDIS_1742"/>
<evidence type="ECO:0000313" key="5">
    <source>
        <dbReference type="EMBL" id="OAQ20116.1"/>
    </source>
</evidence>